<evidence type="ECO:0000313" key="3">
    <source>
        <dbReference type="Proteomes" id="UP001057375"/>
    </source>
</evidence>
<proteinExistence type="predicted"/>
<comment type="caution">
    <text evidence="2">The sequence shown here is derived from an EMBL/GenBank/DDBJ whole genome shotgun (WGS) entry which is preliminary data.</text>
</comment>
<feature type="region of interest" description="Disordered" evidence="1">
    <location>
        <begin position="51"/>
        <end position="246"/>
    </location>
</feature>
<protein>
    <submittedName>
        <fullName evidence="2">Uncharacterized protein</fullName>
    </submittedName>
</protein>
<feature type="compositionally biased region" description="Basic and acidic residues" evidence="1">
    <location>
        <begin position="66"/>
        <end position="77"/>
    </location>
</feature>
<organism evidence="2 3">
    <name type="scientific">Aduncisulcus paluster</name>
    <dbReference type="NCBI Taxonomy" id="2918883"/>
    <lineage>
        <taxon>Eukaryota</taxon>
        <taxon>Metamonada</taxon>
        <taxon>Carpediemonas-like organisms</taxon>
        <taxon>Aduncisulcus</taxon>
    </lineage>
</organism>
<name>A0ABQ5KFH9_9EUKA</name>
<dbReference type="EMBL" id="BQXS01013838">
    <property type="protein sequence ID" value="GKT29641.1"/>
    <property type="molecule type" value="Genomic_DNA"/>
</dbReference>
<feature type="non-terminal residue" evidence="2">
    <location>
        <position position="246"/>
    </location>
</feature>
<accession>A0ABQ5KFH9</accession>
<feature type="compositionally biased region" description="Basic and acidic residues" evidence="1">
    <location>
        <begin position="174"/>
        <end position="187"/>
    </location>
</feature>
<sequence>MPKKYDKYNKKYRTSRKCVKDIKYVSDDDSSEESELVEDYADLDDDLFCNTTTTDTVSSNSEETSDDAKGSTQEIKKTKVFSSIPIESTNPRKTSKRKHIELAMFTQSDDPDSSEGSPSFELDSESSPVISRRNRKKPARKAPKHLDTGMSSAVIADDDDIFIRSTNSQATPHDLSEKEANSSKEESSEGGIIEEEEEEEEKIRSHRSKTTSTTRSSTVPTTTNDENGKIICEDFDKEEEEDSFVW</sequence>
<reference evidence="2" key="1">
    <citation type="submission" date="2022-03" db="EMBL/GenBank/DDBJ databases">
        <title>Draft genome sequence of Aduncisulcus paluster, a free-living microaerophilic Fornicata.</title>
        <authorList>
            <person name="Yuyama I."/>
            <person name="Kume K."/>
            <person name="Tamura T."/>
            <person name="Inagaki Y."/>
            <person name="Hashimoto T."/>
        </authorList>
    </citation>
    <scope>NUCLEOTIDE SEQUENCE</scope>
    <source>
        <strain evidence="2">NY0171</strain>
    </source>
</reference>
<feature type="compositionally biased region" description="Low complexity" evidence="1">
    <location>
        <begin position="210"/>
        <end position="223"/>
    </location>
</feature>
<evidence type="ECO:0000313" key="2">
    <source>
        <dbReference type="EMBL" id="GKT29641.1"/>
    </source>
</evidence>
<gene>
    <name evidence="2" type="ORF">ADUPG1_014108</name>
</gene>
<feature type="compositionally biased region" description="Acidic residues" evidence="1">
    <location>
        <begin position="235"/>
        <end position="246"/>
    </location>
</feature>
<feature type="compositionally biased region" description="Basic residues" evidence="1">
    <location>
        <begin position="132"/>
        <end position="143"/>
    </location>
</feature>
<dbReference type="Proteomes" id="UP001057375">
    <property type="component" value="Unassembled WGS sequence"/>
</dbReference>
<feature type="compositionally biased region" description="Low complexity" evidence="1">
    <location>
        <begin position="51"/>
        <end position="62"/>
    </location>
</feature>
<keyword evidence="3" id="KW-1185">Reference proteome</keyword>
<evidence type="ECO:0000256" key="1">
    <source>
        <dbReference type="SAM" id="MobiDB-lite"/>
    </source>
</evidence>